<accession>A0ABP9YU41</accession>
<dbReference type="Gene3D" id="1.10.1300.10">
    <property type="entry name" value="3'5'-cyclic nucleotide phosphodiesterase, catalytic domain"/>
    <property type="match status" value="1"/>
</dbReference>
<dbReference type="PANTHER" id="PTHR11347">
    <property type="entry name" value="CYCLIC NUCLEOTIDE PHOSPHODIESTERASE"/>
    <property type="match status" value="1"/>
</dbReference>
<evidence type="ECO:0000256" key="4">
    <source>
        <dbReference type="RuleBase" id="RU363067"/>
    </source>
</evidence>
<evidence type="ECO:0000259" key="5">
    <source>
        <dbReference type="PROSITE" id="PS50110"/>
    </source>
</evidence>
<feature type="domain" description="PDEase" evidence="6">
    <location>
        <begin position="172"/>
        <end position="537"/>
    </location>
</feature>
<dbReference type="CDD" id="cd00077">
    <property type="entry name" value="HDc"/>
    <property type="match status" value="1"/>
</dbReference>
<name>A0ABP9YU41_9FUNG</name>
<reference evidence="7 8" key="1">
    <citation type="submission" date="2024-04" db="EMBL/GenBank/DDBJ databases">
        <title>genome sequences of Mucor flavus KT1a and Helicostylum pulchrum KT1b strains isolated from the surface of a dry-aged beef.</title>
        <authorList>
            <person name="Toyotome T."/>
            <person name="Hosono M."/>
            <person name="Torimaru M."/>
            <person name="Fukuda K."/>
            <person name="Mikami N."/>
        </authorList>
    </citation>
    <scope>NUCLEOTIDE SEQUENCE [LARGE SCALE GENOMIC DNA]</scope>
    <source>
        <strain evidence="7 8">KT1a</strain>
    </source>
</reference>
<dbReference type="PRINTS" id="PR00387">
    <property type="entry name" value="PDIESTERASE1"/>
</dbReference>
<dbReference type="PROSITE" id="PS51845">
    <property type="entry name" value="PDEASE_I_2"/>
    <property type="match status" value="1"/>
</dbReference>
<dbReference type="InterPro" id="IPR011006">
    <property type="entry name" value="CheY-like_superfamily"/>
</dbReference>
<evidence type="ECO:0000256" key="1">
    <source>
        <dbReference type="ARBA" id="ARBA00022723"/>
    </source>
</evidence>
<dbReference type="InterPro" id="IPR001789">
    <property type="entry name" value="Sig_transdc_resp-reg_receiver"/>
</dbReference>
<comment type="similarity">
    <text evidence="4">Belongs to the cyclic nucleotide phosphodiesterase family.</text>
</comment>
<protein>
    <recommendedName>
        <fullName evidence="4">Phosphodiesterase</fullName>
        <ecNumber evidence="4">3.1.4.-</ecNumber>
    </recommendedName>
</protein>
<dbReference type="EC" id="3.1.4.-" evidence="4"/>
<keyword evidence="1 4" id="KW-0479">Metal-binding</keyword>
<dbReference type="InterPro" id="IPR003607">
    <property type="entry name" value="HD/PDEase_dom"/>
</dbReference>
<comment type="caution">
    <text evidence="3">Lacks conserved residue(s) required for the propagation of feature annotation.</text>
</comment>
<dbReference type="Gene3D" id="3.40.50.2300">
    <property type="match status" value="1"/>
</dbReference>
<sequence>MSVNYDFDVIYVDQSNDACETIIKSTFRKVDVVTNQKDAMKCIMSREDDNVSILLLINVDQFFPVLEKICQSIQYHHLINIVPVACSKNDSSSLMVRCIETGASDFILKPFQESVIKTMFLNVYRHKSQNINRSVPKDQPKTTNLSQFQGRFENNNWLSDTILKHYTPEPSIERLLMSNLSDERLSFLNQFVCDWNFSPLELDERDLVQCVFIMLDQTFVQLPELNSLRMKKGKFYFILPFYKKDITYDFIFDVYNSYHNSNPYHNFKHAVDVMQSTWYYLCSIGALKLIRPSPNQDISASLHEDHLKKLLRPVDILALLMASLGHDVGHPGVNNGFMISTATPLAVLYNDVSVLESYHAMAFFNILRKYYAISNVNVNSFPDYKDFRRIVVYSILCTDMGCHQDYLGRIQSTIQKMANHGHLMIEEDTERLVLCSAIMKCADISNCTRSFDNAKQWAILLADEFSIQGDLEKELGIPSIAINERGKVSLPDFQLFFMKNIALDLYSTFGKLFPQMKFCANNIESNIAVWEDLKEKI</sequence>
<evidence type="ECO:0000256" key="3">
    <source>
        <dbReference type="PROSITE-ProRule" id="PRU00169"/>
    </source>
</evidence>
<evidence type="ECO:0000313" key="7">
    <source>
        <dbReference type="EMBL" id="GAA5810383.1"/>
    </source>
</evidence>
<dbReference type="InterPro" id="IPR023088">
    <property type="entry name" value="PDEase"/>
</dbReference>
<dbReference type="Pfam" id="PF00233">
    <property type="entry name" value="PDEase_I"/>
    <property type="match status" value="1"/>
</dbReference>
<dbReference type="SMART" id="SM00471">
    <property type="entry name" value="HDc"/>
    <property type="match status" value="1"/>
</dbReference>
<evidence type="ECO:0000256" key="2">
    <source>
        <dbReference type="ARBA" id="ARBA00022801"/>
    </source>
</evidence>
<comment type="cofactor">
    <cofactor evidence="4">
        <name>a divalent metal cation</name>
        <dbReference type="ChEBI" id="CHEBI:60240"/>
    </cofactor>
    <text evidence="4">Binds 2 divalent metal cations per subunit. Site 1 may preferentially bind zinc ions, while site 2 has a preference for magnesium and/or manganese ions.</text>
</comment>
<dbReference type="InterPro" id="IPR036971">
    <property type="entry name" value="PDEase_catalytic_dom_sf"/>
</dbReference>
<proteinExistence type="inferred from homology"/>
<dbReference type="SUPFAM" id="SSF52172">
    <property type="entry name" value="CheY-like"/>
    <property type="match status" value="1"/>
</dbReference>
<organism evidence="7 8">
    <name type="scientific">Mucor flavus</name>
    <dbReference type="NCBI Taxonomy" id="439312"/>
    <lineage>
        <taxon>Eukaryota</taxon>
        <taxon>Fungi</taxon>
        <taxon>Fungi incertae sedis</taxon>
        <taxon>Mucoromycota</taxon>
        <taxon>Mucoromycotina</taxon>
        <taxon>Mucoromycetes</taxon>
        <taxon>Mucorales</taxon>
        <taxon>Mucorineae</taxon>
        <taxon>Mucoraceae</taxon>
        <taxon>Mucor</taxon>
    </lineage>
</organism>
<gene>
    <name evidence="7" type="ORF">MFLAVUS_003804</name>
</gene>
<comment type="caution">
    <text evidence="7">The sequence shown here is derived from an EMBL/GenBank/DDBJ whole genome shotgun (WGS) entry which is preliminary data.</text>
</comment>
<dbReference type="InterPro" id="IPR023174">
    <property type="entry name" value="PDEase_CS"/>
</dbReference>
<dbReference type="SUPFAM" id="SSF109604">
    <property type="entry name" value="HD-domain/PDEase-like"/>
    <property type="match status" value="1"/>
</dbReference>
<evidence type="ECO:0000313" key="8">
    <source>
        <dbReference type="Proteomes" id="UP001473302"/>
    </source>
</evidence>
<keyword evidence="8" id="KW-1185">Reference proteome</keyword>
<dbReference type="PROSITE" id="PS50110">
    <property type="entry name" value="RESPONSE_REGULATORY"/>
    <property type="match status" value="1"/>
</dbReference>
<evidence type="ECO:0000259" key="6">
    <source>
        <dbReference type="PROSITE" id="PS51845"/>
    </source>
</evidence>
<dbReference type="InterPro" id="IPR002073">
    <property type="entry name" value="PDEase_catalytic_dom"/>
</dbReference>
<dbReference type="EMBL" id="BAABUK010000007">
    <property type="protein sequence ID" value="GAA5810383.1"/>
    <property type="molecule type" value="Genomic_DNA"/>
</dbReference>
<dbReference type="PROSITE" id="PS00126">
    <property type="entry name" value="PDEASE_I_1"/>
    <property type="match status" value="1"/>
</dbReference>
<feature type="domain" description="Response regulatory" evidence="5">
    <location>
        <begin position="1"/>
        <end position="124"/>
    </location>
</feature>
<dbReference type="Proteomes" id="UP001473302">
    <property type="component" value="Unassembled WGS sequence"/>
</dbReference>
<keyword evidence="2 4" id="KW-0378">Hydrolase</keyword>